<evidence type="ECO:0000256" key="5">
    <source>
        <dbReference type="RuleBase" id="RU361168"/>
    </source>
</evidence>
<evidence type="ECO:0000313" key="9">
    <source>
        <dbReference type="Proteomes" id="UP001404104"/>
    </source>
</evidence>
<dbReference type="PANTHER" id="PTHR11452">
    <property type="entry name" value="ALPHA-GALACTOSIDASE/ALPHA-N-ACETYLGALACTOSAMINIDASE"/>
    <property type="match status" value="1"/>
</dbReference>
<dbReference type="CDD" id="cd14792">
    <property type="entry name" value="GH27"/>
    <property type="match status" value="1"/>
</dbReference>
<dbReference type="InterPro" id="IPR013780">
    <property type="entry name" value="Glyco_hydro_b"/>
</dbReference>
<accession>A0ABU9XMK9</accession>
<evidence type="ECO:0000256" key="1">
    <source>
        <dbReference type="ARBA" id="ARBA00009743"/>
    </source>
</evidence>
<feature type="signal peptide" evidence="6">
    <location>
        <begin position="1"/>
        <end position="31"/>
    </location>
</feature>
<evidence type="ECO:0000256" key="6">
    <source>
        <dbReference type="SAM" id="SignalP"/>
    </source>
</evidence>
<feature type="domain" description="Glycosyl hydrolase family 98 putative carbohydrate-binding module" evidence="7">
    <location>
        <begin position="501"/>
        <end position="641"/>
    </location>
</feature>
<dbReference type="InterPro" id="IPR002241">
    <property type="entry name" value="Glyco_hydro_27"/>
</dbReference>
<dbReference type="Gene3D" id="3.20.20.70">
    <property type="entry name" value="Aldolase class I"/>
    <property type="match status" value="1"/>
</dbReference>
<protein>
    <recommendedName>
        <fullName evidence="5">Alpha-galactosidase</fullName>
        <ecNumber evidence="5">3.2.1.22</ecNumber>
    </recommendedName>
    <alternativeName>
        <fullName evidence="5">Melibiase</fullName>
    </alternativeName>
</protein>
<evidence type="ECO:0000256" key="3">
    <source>
        <dbReference type="ARBA" id="ARBA00022801"/>
    </source>
</evidence>
<dbReference type="InterPro" id="IPR038637">
    <property type="entry name" value="NPCBM_sf"/>
</dbReference>
<dbReference type="InterPro" id="IPR008979">
    <property type="entry name" value="Galactose-bd-like_sf"/>
</dbReference>
<evidence type="ECO:0000313" key="8">
    <source>
        <dbReference type="EMBL" id="MEN2785046.1"/>
    </source>
</evidence>
<keyword evidence="5" id="KW-1015">Disulfide bond</keyword>
<dbReference type="InterPro" id="IPR013785">
    <property type="entry name" value="Aldolase_TIM"/>
</dbReference>
<dbReference type="InterPro" id="IPR041233">
    <property type="entry name" value="Melibiase_C"/>
</dbReference>
<dbReference type="Proteomes" id="UP001404104">
    <property type="component" value="Unassembled WGS sequence"/>
</dbReference>
<dbReference type="PRINTS" id="PR00740">
    <property type="entry name" value="GLHYDRLASE27"/>
</dbReference>
<dbReference type="PROSITE" id="PS00512">
    <property type="entry name" value="ALPHA_GALACTOSIDASE"/>
    <property type="match status" value="1"/>
</dbReference>
<dbReference type="Gene3D" id="2.60.120.1060">
    <property type="entry name" value="NPCBM/NEW2 domain"/>
    <property type="match status" value="1"/>
</dbReference>
<proteinExistence type="inferred from homology"/>
<dbReference type="InterPro" id="IPR017853">
    <property type="entry name" value="GH"/>
</dbReference>
<dbReference type="Pfam" id="PF16499">
    <property type="entry name" value="Melibiase_2"/>
    <property type="match status" value="2"/>
</dbReference>
<dbReference type="SUPFAM" id="SSF49785">
    <property type="entry name" value="Galactose-binding domain-like"/>
    <property type="match status" value="1"/>
</dbReference>
<dbReference type="PANTHER" id="PTHR11452:SF36">
    <property type="entry name" value="ALPHA-GALACTOSIDASE"/>
    <property type="match status" value="1"/>
</dbReference>
<feature type="chain" id="PRO_5045610125" description="Alpha-galactosidase" evidence="6">
    <location>
        <begin position="32"/>
        <end position="641"/>
    </location>
</feature>
<dbReference type="InterPro" id="IPR000111">
    <property type="entry name" value="Glyco_hydro_27/36_CS"/>
</dbReference>
<dbReference type="SMART" id="SM00776">
    <property type="entry name" value="NPCBM"/>
    <property type="match status" value="1"/>
</dbReference>
<name>A0ABU9XMK9_9SPHN</name>
<dbReference type="EC" id="3.2.1.22" evidence="5"/>
<keyword evidence="3 5" id="KW-0378">Hydrolase</keyword>
<gene>
    <name evidence="8" type="ORF">ABC969_01255</name>
</gene>
<dbReference type="Gene3D" id="2.60.40.1180">
    <property type="entry name" value="Golgi alpha-mannosidase II"/>
    <property type="match status" value="1"/>
</dbReference>
<reference evidence="8 9" key="1">
    <citation type="submission" date="2024-05" db="EMBL/GenBank/DDBJ databases">
        <authorList>
            <person name="Liu Q."/>
            <person name="Xin Y.-H."/>
        </authorList>
    </citation>
    <scope>NUCLEOTIDE SEQUENCE [LARGE SCALE GENOMIC DNA]</scope>
    <source>
        <strain evidence="8 9">CGMCC 1.15349</strain>
    </source>
</reference>
<dbReference type="Pfam" id="PF08305">
    <property type="entry name" value="NPCBM"/>
    <property type="match status" value="1"/>
</dbReference>
<keyword evidence="4 5" id="KW-0326">Glycosidase</keyword>
<dbReference type="Pfam" id="PF17801">
    <property type="entry name" value="Melibiase_C"/>
    <property type="match status" value="1"/>
</dbReference>
<organism evidence="8 9">
    <name type="scientific">Sphingomonas qilianensis</name>
    <dbReference type="NCBI Taxonomy" id="1736690"/>
    <lineage>
        <taxon>Bacteria</taxon>
        <taxon>Pseudomonadati</taxon>
        <taxon>Pseudomonadota</taxon>
        <taxon>Alphaproteobacteria</taxon>
        <taxon>Sphingomonadales</taxon>
        <taxon>Sphingomonadaceae</taxon>
        <taxon>Sphingomonas</taxon>
    </lineage>
</organism>
<comment type="catalytic activity">
    <reaction evidence="5">
        <text>Hydrolysis of terminal, non-reducing alpha-D-galactose residues in alpha-D-galactosides, including galactose oligosaccharides, galactomannans and galactolipids.</text>
        <dbReference type="EC" id="3.2.1.22"/>
    </reaction>
</comment>
<keyword evidence="2 6" id="KW-0732">Signal</keyword>
<evidence type="ECO:0000256" key="2">
    <source>
        <dbReference type="ARBA" id="ARBA00022729"/>
    </source>
</evidence>
<dbReference type="RefSeq" id="WP_345863780.1">
    <property type="nucleotide sequence ID" value="NZ_JBDIMF010000001.1"/>
</dbReference>
<evidence type="ECO:0000259" key="7">
    <source>
        <dbReference type="SMART" id="SM00776"/>
    </source>
</evidence>
<dbReference type="SUPFAM" id="SSF51445">
    <property type="entry name" value="(Trans)glycosidases"/>
    <property type="match status" value="1"/>
</dbReference>
<dbReference type="SUPFAM" id="SSF51011">
    <property type="entry name" value="Glycosyl hydrolase domain"/>
    <property type="match status" value="1"/>
</dbReference>
<keyword evidence="9" id="KW-1185">Reference proteome</keyword>
<dbReference type="EMBL" id="JBDIMF010000001">
    <property type="protein sequence ID" value="MEN2785046.1"/>
    <property type="molecule type" value="Genomic_DNA"/>
</dbReference>
<evidence type="ECO:0000256" key="4">
    <source>
        <dbReference type="ARBA" id="ARBA00023295"/>
    </source>
</evidence>
<comment type="caution">
    <text evidence="8">The sequence shown here is derived from an EMBL/GenBank/DDBJ whole genome shotgun (WGS) entry which is preliminary data.</text>
</comment>
<dbReference type="InterPro" id="IPR013222">
    <property type="entry name" value="Glyco_hyd_98_carb-bd"/>
</dbReference>
<sequence>MKKMLAAALAVGLAPALAAALGGLLTGSALAATPDDPLAATGRWSAYTAGRAATPPMGWSSWNAFATDIDEAKILASAQRIVDSGLAAKGYRYINIDDGWALQRRGRDGQLIVRADKFPSARNGDTPNFRPFTDRLHALGLKAGIYSDLGRNTCSQAYAPSDADLPKGSVAEREVGLYGHIDQDIALYFASWGFDFIKVDGCGLRDYGPASVRVRSGKFRALGPMLDSGAVTRSDSGAVQGLFREINLALARANPDGDYLLSLCVWGAANVRAWGKDYGNISRTSDDIAPAWGRLLVNYDSAVTRSLYAHPGAWNDPDMLHIGAGDFDADHLIEARSHFSLWAMLNAPLMIGTDLRATPASLMNIFGNADIIALNQDPAGNQAVLAYDSSDLQILVKPLASGDKGVAIFNRGSGPYDVELNAGHLKFSDTAPIALTDLWSKQRTDFTGRIKLRVAPRETLVFRAQGTRSLLGGYYLSEQPGSVNPAVDGVIDPTVDPTIFRTAAGWTGTTGPGDRPTYAGWGGARADSAPYGQVLQIAGTTFGAGIGILANSRLEVRNTARRFTTMVGVDDSAVDKTHAVTFAVYGDGRLLATSAPLKWGMAAQPLSVPVAGVKLIELVARSRGATNQRLPVTWGDAALMR</sequence>
<comment type="similarity">
    <text evidence="1 5">Belongs to the glycosyl hydrolase 27 family.</text>
</comment>